<dbReference type="EMBL" id="CAJOBG010095357">
    <property type="protein sequence ID" value="CAF4681007.1"/>
    <property type="molecule type" value="Genomic_DNA"/>
</dbReference>
<protein>
    <submittedName>
        <fullName evidence="1">Uncharacterized protein</fullName>
    </submittedName>
</protein>
<reference evidence="1" key="1">
    <citation type="submission" date="2021-02" db="EMBL/GenBank/DDBJ databases">
        <authorList>
            <person name="Nowell W R."/>
        </authorList>
    </citation>
    <scope>NUCLEOTIDE SEQUENCE</scope>
</reference>
<sequence>ESPVQKDIEIVQGSESIATNLLKQLLEGKRYEESGHSATIAKVIAKKLYEAGEGSPGIDYETFIKIFTHDAFSQLSAIFD</sequence>
<evidence type="ECO:0000313" key="2">
    <source>
        <dbReference type="Proteomes" id="UP000663866"/>
    </source>
</evidence>
<dbReference type="Gene3D" id="1.10.220.10">
    <property type="entry name" value="Annexin"/>
    <property type="match status" value="1"/>
</dbReference>
<dbReference type="GO" id="GO:0005509">
    <property type="term" value="F:calcium ion binding"/>
    <property type="evidence" value="ECO:0007669"/>
    <property type="project" value="InterPro"/>
</dbReference>
<dbReference type="AlphaFoldDB" id="A0A821HAM4"/>
<dbReference type="GO" id="GO:0005544">
    <property type="term" value="F:calcium-dependent phospholipid binding"/>
    <property type="evidence" value="ECO:0007669"/>
    <property type="project" value="InterPro"/>
</dbReference>
<feature type="non-terminal residue" evidence="1">
    <location>
        <position position="1"/>
    </location>
</feature>
<dbReference type="Proteomes" id="UP000663866">
    <property type="component" value="Unassembled WGS sequence"/>
</dbReference>
<accession>A0A821HAM4</accession>
<organism evidence="1 2">
    <name type="scientific">Rotaria magnacalcarata</name>
    <dbReference type="NCBI Taxonomy" id="392030"/>
    <lineage>
        <taxon>Eukaryota</taxon>
        <taxon>Metazoa</taxon>
        <taxon>Spiralia</taxon>
        <taxon>Gnathifera</taxon>
        <taxon>Rotifera</taxon>
        <taxon>Eurotatoria</taxon>
        <taxon>Bdelloidea</taxon>
        <taxon>Philodinida</taxon>
        <taxon>Philodinidae</taxon>
        <taxon>Rotaria</taxon>
    </lineage>
</organism>
<feature type="non-terminal residue" evidence="1">
    <location>
        <position position="80"/>
    </location>
</feature>
<comment type="caution">
    <text evidence="1">The sequence shown here is derived from an EMBL/GenBank/DDBJ whole genome shotgun (WGS) entry which is preliminary data.</text>
</comment>
<evidence type="ECO:0000313" key="1">
    <source>
        <dbReference type="EMBL" id="CAF4681007.1"/>
    </source>
</evidence>
<dbReference type="InterPro" id="IPR037104">
    <property type="entry name" value="Annexin_sf"/>
</dbReference>
<name>A0A821HAM4_9BILA</name>
<keyword evidence="2" id="KW-1185">Reference proteome</keyword>
<dbReference type="SUPFAM" id="SSF47874">
    <property type="entry name" value="Annexin"/>
    <property type="match status" value="1"/>
</dbReference>
<gene>
    <name evidence="1" type="ORF">OVN521_LOCUS47731</name>
</gene>
<proteinExistence type="predicted"/>